<feature type="non-terminal residue" evidence="1">
    <location>
        <position position="59"/>
    </location>
</feature>
<dbReference type="Proteomes" id="UP000053286">
    <property type="component" value="Unassembled WGS sequence"/>
</dbReference>
<evidence type="ECO:0000313" key="1">
    <source>
        <dbReference type="EMBL" id="KFM07395.1"/>
    </source>
</evidence>
<dbReference type="AlphaFoldDB" id="A0A087R1P1"/>
<organism evidence="1 2">
    <name type="scientific">Aptenodytes forsteri</name>
    <name type="common">Emperor penguin</name>
    <dbReference type="NCBI Taxonomy" id="9233"/>
    <lineage>
        <taxon>Eukaryota</taxon>
        <taxon>Metazoa</taxon>
        <taxon>Chordata</taxon>
        <taxon>Craniata</taxon>
        <taxon>Vertebrata</taxon>
        <taxon>Euteleostomi</taxon>
        <taxon>Archelosauria</taxon>
        <taxon>Archosauria</taxon>
        <taxon>Dinosauria</taxon>
        <taxon>Saurischia</taxon>
        <taxon>Theropoda</taxon>
        <taxon>Coelurosauria</taxon>
        <taxon>Aves</taxon>
        <taxon>Neognathae</taxon>
        <taxon>Neoaves</taxon>
        <taxon>Aequornithes</taxon>
        <taxon>Sphenisciformes</taxon>
        <taxon>Spheniscidae</taxon>
        <taxon>Aptenodytes</taxon>
    </lineage>
</organism>
<proteinExistence type="predicted"/>
<accession>A0A087R1P1</accession>
<evidence type="ECO:0000313" key="2">
    <source>
        <dbReference type="Proteomes" id="UP000053286"/>
    </source>
</evidence>
<reference evidence="1 2" key="1">
    <citation type="submission" date="2014-04" db="EMBL/GenBank/DDBJ databases">
        <title>Genome evolution of avian class.</title>
        <authorList>
            <person name="Zhang G."/>
            <person name="Li C."/>
        </authorList>
    </citation>
    <scope>NUCLEOTIDE SEQUENCE [LARGE SCALE GENOMIC DNA]</scope>
    <source>
        <strain evidence="1">BGI_AS27</strain>
    </source>
</reference>
<keyword evidence="2" id="KW-1185">Reference proteome</keyword>
<protein>
    <submittedName>
        <fullName evidence="1">Uncharacterized protein</fullName>
    </submittedName>
</protein>
<name>A0A087R1P1_APTFO</name>
<dbReference type="EMBL" id="KL226044">
    <property type="protein sequence ID" value="KFM07395.1"/>
    <property type="molecule type" value="Genomic_DNA"/>
</dbReference>
<gene>
    <name evidence="1" type="ORF">AS27_06286</name>
</gene>
<sequence length="59" mass="6901">KILSFELNLPRSIPEVHVMYLETIPPNYFRLFKVMSLKPLGHTGKLAYVQSCHTMHPYN</sequence>
<feature type="non-terminal residue" evidence="1">
    <location>
        <position position="1"/>
    </location>
</feature>